<dbReference type="PANTHER" id="PTHR35936">
    <property type="entry name" value="MEMBRANE-BOUND LYTIC MUREIN TRANSGLYCOSYLASE F"/>
    <property type="match status" value="1"/>
</dbReference>
<dbReference type="HAMAP" id="MF_02016">
    <property type="entry name" value="MltF"/>
    <property type="match status" value="1"/>
</dbReference>
<dbReference type="GO" id="GO:0009253">
    <property type="term" value="P:peptidoglycan catabolic process"/>
    <property type="evidence" value="ECO:0007669"/>
    <property type="project" value="TreeGrafter"/>
</dbReference>
<name>A0A5B7YG63_9ALTE</name>
<comment type="similarity">
    <text evidence="1">Belongs to the transglycosylase Slt family.</text>
</comment>
<feature type="region of interest" description="LT domain" evidence="8">
    <location>
        <begin position="277"/>
        <end position="476"/>
    </location>
</feature>
<dbReference type="Gene3D" id="1.10.530.10">
    <property type="match status" value="1"/>
</dbReference>
<dbReference type="PANTHER" id="PTHR35936:SF32">
    <property type="entry name" value="MEMBRANE-BOUND LYTIC MUREIN TRANSGLYCOSYLASE F"/>
    <property type="match status" value="1"/>
</dbReference>
<dbReference type="EC" id="4.2.2.n1" evidence="8"/>
<dbReference type="OrthoDB" id="9815002at2"/>
<evidence type="ECO:0000259" key="9">
    <source>
        <dbReference type="SMART" id="SM00062"/>
    </source>
</evidence>
<comment type="similarity">
    <text evidence="2">Belongs to the bacterial solute-binding protein 3 family.</text>
</comment>
<proteinExistence type="inferred from homology"/>
<dbReference type="InterPro" id="IPR001638">
    <property type="entry name" value="Solute-binding_3/MltF_N"/>
</dbReference>
<evidence type="ECO:0000256" key="7">
    <source>
        <dbReference type="ARBA" id="ARBA00023316"/>
    </source>
</evidence>
<evidence type="ECO:0000256" key="8">
    <source>
        <dbReference type="HAMAP-Rule" id="MF_02016"/>
    </source>
</evidence>
<comment type="similarity">
    <text evidence="8">In the C-terminal section; belongs to the transglycosylase Slt family.</text>
</comment>
<dbReference type="GO" id="GO:0008933">
    <property type="term" value="F:peptidoglycan lytic transglycosylase activity"/>
    <property type="evidence" value="ECO:0007669"/>
    <property type="project" value="UniProtKB-UniRule"/>
</dbReference>
<dbReference type="Pfam" id="PF00497">
    <property type="entry name" value="SBP_bac_3"/>
    <property type="match status" value="1"/>
</dbReference>
<evidence type="ECO:0000313" key="11">
    <source>
        <dbReference type="Proteomes" id="UP000304912"/>
    </source>
</evidence>
<dbReference type="InterPro" id="IPR023703">
    <property type="entry name" value="MltF"/>
</dbReference>
<dbReference type="InterPro" id="IPR000189">
    <property type="entry name" value="Transglyc_AS"/>
</dbReference>
<comment type="caution">
    <text evidence="8">Lacks conserved residue(s) required for the propagation of feature annotation.</text>
</comment>
<comment type="domain">
    <text evidence="8">The N-terminal domain does not have lytic activity and probably modulates enzymatic activity. The C-terminal domain is the catalytic active domain.</text>
</comment>
<keyword evidence="11" id="KW-1185">Reference proteome</keyword>
<dbReference type="NCBIfam" id="NF008112">
    <property type="entry name" value="PRK10859.1"/>
    <property type="match status" value="1"/>
</dbReference>
<comment type="function">
    <text evidence="8">Murein-degrading enzyme that degrades murein glycan strands and insoluble, high-molecular weight murein sacculi, with the concomitant formation of a 1,6-anhydromuramoyl product. Lytic transglycosylases (LTs) play an integral role in the metabolism of the peptidoglycan (PG) sacculus. Their lytic action creates space within the PG sacculus to allow for its expansion as well as for the insertion of various structures such as secretion systems and flagella.</text>
</comment>
<dbReference type="InterPro" id="IPR023346">
    <property type="entry name" value="Lysozyme-like_dom_sf"/>
</dbReference>
<evidence type="ECO:0000256" key="5">
    <source>
        <dbReference type="ARBA" id="ARBA00023237"/>
    </source>
</evidence>
<keyword evidence="6 8" id="KW-0456">Lyase</keyword>
<dbReference type="SMART" id="SM00062">
    <property type="entry name" value="PBPb"/>
    <property type="match status" value="1"/>
</dbReference>
<sequence length="476" mass="54813">MQKNVKDYSPGCSRRIRVRCTRSVMVLLWLLLLTSCQPVSTRSSLEKVVDDGVLKIGTIFGRTTFYHGSEAPRGFEFELARGFASYLGVEVQIYPFYSYQALMKELEQGRVDVVAAGDAVPKDFARHFKLGPVYQQVSHKLVFLQGQERPRDIDDLTQPLVVVKGSSNEHLLEQLKDTHPDLNWKATDNKDTWELLDDVANGRLPYTLVDTNTLSLQRRQYPQLSIGFTVERLVPIAWLLNQQQDDSLRAAVIEYFGTIHQSGVFKALEDKYFGHVRDFNYVDTKVFLQAARVKLPDYAHWFKQYASDIDWRLLAAMSYQESHWKPDATSYTGVRGLMMLTRDTARELNIDSRTDAQSSIKGGAQYVSNLLARIPARIRRPDRLWMALAAYNIGMGHLEDARTLTQRQGGNPDLWVDVKRRLPQLEQKRYYKTTRYGFARGHEARQYVENIRRYYDSLIYLDENTRFLSAQAAPSS</sequence>
<evidence type="ECO:0000256" key="2">
    <source>
        <dbReference type="ARBA" id="ARBA00010333"/>
    </source>
</evidence>
<dbReference type="GO" id="GO:0016998">
    <property type="term" value="P:cell wall macromolecule catabolic process"/>
    <property type="evidence" value="ECO:0007669"/>
    <property type="project" value="UniProtKB-UniRule"/>
</dbReference>
<evidence type="ECO:0000256" key="4">
    <source>
        <dbReference type="ARBA" id="ARBA00023136"/>
    </source>
</evidence>
<organism evidence="10 11">
    <name type="scientific">Salinimonas iocasae</name>
    <dbReference type="NCBI Taxonomy" id="2572577"/>
    <lineage>
        <taxon>Bacteria</taxon>
        <taxon>Pseudomonadati</taxon>
        <taxon>Pseudomonadota</taxon>
        <taxon>Gammaproteobacteria</taxon>
        <taxon>Alteromonadales</taxon>
        <taxon>Alteromonadaceae</taxon>
        <taxon>Alteromonas/Salinimonas group</taxon>
        <taxon>Salinimonas</taxon>
    </lineage>
</organism>
<comment type="catalytic activity">
    <reaction evidence="8">
        <text>Exolytic cleavage of the (1-&gt;4)-beta-glycosidic linkage between N-acetylmuramic acid (MurNAc) and N-acetylglucosamine (GlcNAc) residues in peptidoglycan, from either the reducing or the non-reducing ends of the peptidoglycan chains, with concomitant formation of a 1,6-anhydrobond in the MurNAc residue.</text>
        <dbReference type="EC" id="4.2.2.n1"/>
    </reaction>
</comment>
<dbReference type="SUPFAM" id="SSF53850">
    <property type="entry name" value="Periplasmic binding protein-like II"/>
    <property type="match status" value="1"/>
</dbReference>
<dbReference type="KEGG" id="salk:FBQ74_12835"/>
<keyword evidence="3 8" id="KW-0732">Signal</keyword>
<comment type="similarity">
    <text evidence="8">In the N-terminal section; belongs to the bacterial solute-binding protein 3 family.</text>
</comment>
<evidence type="ECO:0000313" key="10">
    <source>
        <dbReference type="EMBL" id="QCZ94303.1"/>
    </source>
</evidence>
<evidence type="ECO:0000256" key="6">
    <source>
        <dbReference type="ARBA" id="ARBA00023239"/>
    </source>
</evidence>
<reference evidence="10 11" key="1">
    <citation type="submission" date="2019-04" db="EMBL/GenBank/DDBJ databases">
        <title>Salinimonas iocasae sp. nov., a halophilic bacterium isolated from the outer tube casing of tubeworms in Okinawa Trough.</title>
        <authorList>
            <person name="Zhang H."/>
            <person name="Wang H."/>
            <person name="Li C."/>
        </authorList>
    </citation>
    <scope>NUCLEOTIDE SEQUENCE [LARGE SCALE GENOMIC DNA]</scope>
    <source>
        <strain evidence="10 11">KX18D6</strain>
    </source>
</reference>
<dbReference type="CDD" id="cd13403">
    <property type="entry name" value="MLTF-like"/>
    <property type="match status" value="1"/>
</dbReference>
<keyword evidence="7 8" id="KW-0961">Cell wall biogenesis/degradation</keyword>
<protein>
    <recommendedName>
        <fullName evidence="8">Membrane-bound lytic murein transglycosylase F</fullName>
        <ecNumber evidence="8">4.2.2.n1</ecNumber>
    </recommendedName>
    <alternativeName>
        <fullName evidence="8">Murein lyase F</fullName>
    </alternativeName>
</protein>
<keyword evidence="5 8" id="KW-0998">Cell outer membrane</keyword>
<dbReference type="SUPFAM" id="SSF53955">
    <property type="entry name" value="Lysozyme-like"/>
    <property type="match status" value="1"/>
</dbReference>
<comment type="subcellular location">
    <subcellularLocation>
        <location evidence="8">Cell outer membrane</location>
        <topology evidence="8">Peripheral membrane protein</topology>
    </subcellularLocation>
    <text evidence="8">Attached to the inner leaflet of the outer membrane.</text>
</comment>
<dbReference type="EMBL" id="CP039852">
    <property type="protein sequence ID" value="QCZ94303.1"/>
    <property type="molecule type" value="Genomic_DNA"/>
</dbReference>
<dbReference type="Pfam" id="PF01464">
    <property type="entry name" value="SLT"/>
    <property type="match status" value="1"/>
</dbReference>
<gene>
    <name evidence="8 10" type="primary">mltF</name>
    <name evidence="10" type="ORF">FBQ74_12835</name>
</gene>
<dbReference type="GO" id="GO:0071555">
    <property type="term" value="P:cell wall organization"/>
    <property type="evidence" value="ECO:0007669"/>
    <property type="project" value="UniProtKB-KW"/>
</dbReference>
<evidence type="ECO:0000256" key="1">
    <source>
        <dbReference type="ARBA" id="ARBA00007734"/>
    </source>
</evidence>
<accession>A0A5B7YG63</accession>
<dbReference type="Gene3D" id="3.40.190.10">
    <property type="entry name" value="Periplasmic binding protein-like II"/>
    <property type="match status" value="2"/>
</dbReference>
<evidence type="ECO:0000256" key="3">
    <source>
        <dbReference type="ARBA" id="ARBA00022729"/>
    </source>
</evidence>
<dbReference type="CDD" id="cd01009">
    <property type="entry name" value="PBP2_YfhD_N"/>
    <property type="match status" value="1"/>
</dbReference>
<keyword evidence="4 8" id="KW-0472">Membrane</keyword>
<feature type="active site" evidence="8">
    <location>
        <position position="321"/>
    </location>
</feature>
<dbReference type="PROSITE" id="PS00922">
    <property type="entry name" value="TRANSGLYCOSYLASE"/>
    <property type="match status" value="1"/>
</dbReference>
<dbReference type="GO" id="GO:0009279">
    <property type="term" value="C:cell outer membrane"/>
    <property type="evidence" value="ECO:0007669"/>
    <property type="project" value="UniProtKB-SubCell"/>
</dbReference>
<dbReference type="InterPro" id="IPR008258">
    <property type="entry name" value="Transglycosylase_SLT_dom_1"/>
</dbReference>
<dbReference type="AlphaFoldDB" id="A0A5B7YG63"/>
<dbReference type="Proteomes" id="UP000304912">
    <property type="component" value="Chromosome"/>
</dbReference>
<dbReference type="RefSeq" id="WP_139757043.1">
    <property type="nucleotide sequence ID" value="NZ_CP039852.1"/>
</dbReference>
<feature type="domain" description="Solute-binding protein family 3/N-terminal" evidence="9">
    <location>
        <begin position="53"/>
        <end position="276"/>
    </location>
</feature>